<evidence type="ECO:0000313" key="5">
    <source>
        <dbReference type="EMBL" id="WNI01965.1"/>
    </source>
</evidence>
<evidence type="ECO:0000259" key="4">
    <source>
        <dbReference type="Pfam" id="PF03936"/>
    </source>
</evidence>
<dbReference type="InterPro" id="IPR001906">
    <property type="entry name" value="Terpene_synth_N"/>
</dbReference>
<sequence length="589" mass="67538">MALPIATFAFFQGPFASNADSQTDKIKRLQGANSLSSTNNKWSISSHQTLVSTPFKEYIRPTGKRNYAVEDDIRGRHERRLQEVKQLFKQVTGDSLESLVMVDALQRLAIDYHFEDEIEALLQRHFLISTSRYHSLPINAENLHEAALRFRLLRQGGYPVPSDVFQHFLYKMNGGTEKRNPQDNDILGLTSLFEASHLGTDGEDGLDKLRESIGQRLHASLADLDHLQARIVRNSLGNPFHRSLARFTAGDFLRNLGAHSYGWTNNLGELAHLDMNIARSVHQCEVLQISNWWEELGIVKELKYARDQPMKWYMWPMAILTDTGLSQERVLTTKAISFIYIIDDIFDIYGTIDELASFTDVVIRWECTEKDNIPEYMRMCFHALDDITNEISFVVYKNHGWDPLSSLRKTWATLLNAFLVEARWLARGHYPTTQEYMDNAIVSSGVHVLLVHLFFLLGERIDPQSVHHLENIPEIVSSTASILRLWDDLGSAKDEFQDGRDGSYVECYKQEFQGSSDEVARGRVKEMISEAWKRLNKACLHPHPLAKSFTKAALNTARMVRLMYDYDDNHSLPLLENHMNSLLFRGPSF</sequence>
<dbReference type="EMBL" id="OR232573">
    <property type="protein sequence ID" value="WNI01965.1"/>
    <property type="molecule type" value="mRNA"/>
</dbReference>
<dbReference type="InterPro" id="IPR050148">
    <property type="entry name" value="Terpene_synthase-like"/>
</dbReference>
<dbReference type="Gene3D" id="1.50.10.130">
    <property type="entry name" value="Terpene synthase, N-terminal domain"/>
    <property type="match status" value="1"/>
</dbReference>
<evidence type="ECO:0000256" key="2">
    <source>
        <dbReference type="ARBA" id="ARBA00022842"/>
    </source>
</evidence>
<dbReference type="Gene3D" id="1.10.600.10">
    <property type="entry name" value="Farnesyl Diphosphate Synthase"/>
    <property type="match status" value="1"/>
</dbReference>
<dbReference type="GO" id="GO:0016114">
    <property type="term" value="P:terpenoid biosynthetic process"/>
    <property type="evidence" value="ECO:0007669"/>
    <property type="project" value="InterPro"/>
</dbReference>
<feature type="domain" description="Terpene synthase N-terminal" evidence="3">
    <location>
        <begin position="72"/>
        <end position="224"/>
    </location>
</feature>
<keyword evidence="1" id="KW-0479">Metal-binding</keyword>
<evidence type="ECO:0000256" key="1">
    <source>
        <dbReference type="ARBA" id="ARBA00022723"/>
    </source>
</evidence>
<reference evidence="5" key="1">
    <citation type="submission" date="2023-06" db="EMBL/GenBank/DDBJ databases">
        <title>Comparative genome-wide analysis of two guava cultivars revels plasticity of sesquiterpene biosynthesis.</title>
        <authorList>
            <person name="Canal D."/>
            <person name="dos Santos P.H.D."/>
            <person name="Carpinetti-Oliveira P.A."/>
            <person name="Silva M.A."/>
            <person name="Fernandes M."/>
            <person name="Brustolini O.J.B."/>
            <person name="Ferreira A."/>
            <person name="Ferreira M.F.S."/>
        </authorList>
    </citation>
    <scope>NUCLEOTIDE SEQUENCE</scope>
    <source>
        <strain evidence="5">Pg16970</strain>
    </source>
</reference>
<protein>
    <submittedName>
        <fullName evidence="5">Terpene synthase</fullName>
    </submittedName>
</protein>
<dbReference type="GO" id="GO:0000287">
    <property type="term" value="F:magnesium ion binding"/>
    <property type="evidence" value="ECO:0007669"/>
    <property type="project" value="InterPro"/>
</dbReference>
<dbReference type="Pfam" id="PF01397">
    <property type="entry name" value="Terpene_synth"/>
    <property type="match status" value="1"/>
</dbReference>
<dbReference type="SUPFAM" id="SSF48576">
    <property type="entry name" value="Terpenoid synthases"/>
    <property type="match status" value="1"/>
</dbReference>
<dbReference type="InterPro" id="IPR008930">
    <property type="entry name" value="Terpenoid_cyclase/PrenylTrfase"/>
</dbReference>
<dbReference type="InterPro" id="IPR036965">
    <property type="entry name" value="Terpene_synth_N_sf"/>
</dbReference>
<proteinExistence type="evidence at transcript level"/>
<dbReference type="AlphaFoldDB" id="A0AA95ZAF8"/>
<keyword evidence="2" id="KW-0460">Magnesium</keyword>
<dbReference type="InterPro" id="IPR005630">
    <property type="entry name" value="Terpene_synthase_metal-bd"/>
</dbReference>
<dbReference type="InterPro" id="IPR034741">
    <property type="entry name" value="Terpene_cyclase-like_1_C"/>
</dbReference>
<accession>A0AA95ZAF8</accession>
<name>A0AA95ZAF8_PSIGU</name>
<dbReference type="Pfam" id="PF03936">
    <property type="entry name" value="Terpene_synth_C"/>
    <property type="match status" value="1"/>
</dbReference>
<feature type="domain" description="Terpene synthase metal-binding" evidence="4">
    <location>
        <begin position="295"/>
        <end position="533"/>
    </location>
</feature>
<organism evidence="5">
    <name type="scientific">Psidium guajava</name>
    <name type="common">Guava</name>
    <name type="synonym">Psidium pyriferum</name>
    <dbReference type="NCBI Taxonomy" id="120290"/>
    <lineage>
        <taxon>Eukaryota</taxon>
        <taxon>Viridiplantae</taxon>
        <taxon>Streptophyta</taxon>
        <taxon>Embryophyta</taxon>
        <taxon>Tracheophyta</taxon>
        <taxon>Spermatophyta</taxon>
        <taxon>Magnoliopsida</taxon>
        <taxon>eudicotyledons</taxon>
        <taxon>Gunneridae</taxon>
        <taxon>Pentapetalae</taxon>
        <taxon>rosids</taxon>
        <taxon>malvids</taxon>
        <taxon>Myrtales</taxon>
        <taxon>Myrtaceae</taxon>
        <taxon>Myrtoideae</taxon>
        <taxon>Myrteae</taxon>
        <taxon>Pimenta group</taxon>
        <taxon>Psidium</taxon>
    </lineage>
</organism>
<dbReference type="GO" id="GO:0010333">
    <property type="term" value="F:terpene synthase activity"/>
    <property type="evidence" value="ECO:0007669"/>
    <property type="project" value="InterPro"/>
</dbReference>
<dbReference type="SFLD" id="SFLDG01019">
    <property type="entry name" value="Terpene_Cyclase_Like_1_C_Termi"/>
    <property type="match status" value="1"/>
</dbReference>
<evidence type="ECO:0000259" key="3">
    <source>
        <dbReference type="Pfam" id="PF01397"/>
    </source>
</evidence>
<dbReference type="InterPro" id="IPR008949">
    <property type="entry name" value="Isoprenoid_synthase_dom_sf"/>
</dbReference>
<dbReference type="SFLD" id="SFLDS00005">
    <property type="entry name" value="Isoprenoid_Synthase_Type_I"/>
    <property type="match status" value="1"/>
</dbReference>
<dbReference type="SUPFAM" id="SSF48239">
    <property type="entry name" value="Terpenoid cyclases/Protein prenyltransferases"/>
    <property type="match status" value="1"/>
</dbReference>
<dbReference type="PANTHER" id="PTHR31225:SF234">
    <property type="entry name" value="TERPENE SYNTHASE 4-RELATED"/>
    <property type="match status" value="1"/>
</dbReference>
<dbReference type="PANTHER" id="PTHR31225">
    <property type="entry name" value="OS04G0344100 PROTEIN-RELATED"/>
    <property type="match status" value="1"/>
</dbReference>